<sequence>MSTIDPLEERCISVVRALAMDGPQAANSGHQGTAMALAPLAHVLWTRVMSYDPADPDWADRDRFVLSAGHASILQYSMLHLTGYPLTLDDLKEFRQWGSATPGHPEAGHTAGIEVTTGPLGQGFGNAVGMALAERSLRARLGADFIDHHTWTIVSDGDLMEGISHEAASLAGAQGLGRLTAIYDDNHITIDGVTEIAFCDDTPQRFAAYGWEVIELGEAGDDLDAIQAALEASKTDETRPTLIVLRTRVGTPSPTWTDNPKAHGNPFNAETIAEAKEQMGLPADKSFYVPDEVAEFYRSAASRRAEAHAEWTERTEAAPAAERDAFTADWSARPTVDIAAALPVFGPDDSPATRVASQKVIDALAPLTPSLFVGSADLSGNTGTKLAGADFQSAEHPAGMAMHYGVREHAMAAASVGMALHGGVWPVGGTFLVFSDYARPSVRLAALSKARAVFVWSHDSVGVGEDGPTHQPVEQVMSLRTIPGLTVFRPADGNETAAAWAAAADVDGPVAMILSRQGTPTLSTSADRAAEGVAKGAYVVADPSETDRGEARVTLVATGTEVAVAIEAAEALAADGIGARVVSMPCWELFEAAGPAYRAEVLPDGRPVVSVEAGVTLGWHRWADATVGIDRFGASAPGGTVLDRLGINPTAVAEAARGLLDDR</sequence>
<dbReference type="Gene3D" id="3.40.50.970">
    <property type="match status" value="2"/>
</dbReference>
<evidence type="ECO:0000256" key="3">
    <source>
        <dbReference type="ARBA" id="ARBA00001941"/>
    </source>
</evidence>
<dbReference type="Gene3D" id="3.40.50.920">
    <property type="match status" value="1"/>
</dbReference>
<dbReference type="NCBIfam" id="TIGR00232">
    <property type="entry name" value="tktlase_bact"/>
    <property type="match status" value="1"/>
</dbReference>
<evidence type="ECO:0000256" key="5">
    <source>
        <dbReference type="ARBA" id="ARBA00007131"/>
    </source>
</evidence>
<evidence type="ECO:0000256" key="13">
    <source>
        <dbReference type="ARBA" id="ARBA00049473"/>
    </source>
</evidence>
<comment type="cofactor">
    <cofactor evidence="3">
        <name>Co(2+)</name>
        <dbReference type="ChEBI" id="CHEBI:48828"/>
    </cofactor>
</comment>
<comment type="cofactor">
    <cofactor evidence="17">
        <name>thiamine diphosphate</name>
        <dbReference type="ChEBI" id="CHEBI:58937"/>
    </cofactor>
    <text evidence="17">Binds 1 thiamine pyrophosphate per subunit. During the reaction, the substrate forms a covalent intermediate with the cofactor.</text>
</comment>
<dbReference type="Proteomes" id="UP000727993">
    <property type="component" value="Unassembled WGS sequence"/>
</dbReference>
<feature type="binding site" evidence="17">
    <location>
        <position position="434"/>
    </location>
    <ligand>
        <name>thiamine diphosphate</name>
        <dbReference type="ChEBI" id="CHEBI:58937"/>
    </ligand>
</feature>
<feature type="binding site" evidence="16">
    <location>
        <position position="516"/>
    </location>
    <ligand>
        <name>substrate</name>
    </ligand>
</feature>
<comment type="function">
    <text evidence="4">Catalyzes the transfer of a two-carbon ketol group from a ketose donor to an aldose acceptor, via a covalent intermediate with the cofactor thiamine pyrophosphate.</text>
</comment>
<keyword evidence="10" id="KW-0106">Calcium</keyword>
<feature type="binding site" evidence="17">
    <location>
        <position position="263"/>
    </location>
    <ligand>
        <name>thiamine diphosphate</name>
        <dbReference type="ChEBI" id="CHEBI:58937"/>
    </ligand>
</feature>
<evidence type="ECO:0000313" key="22">
    <source>
        <dbReference type="Proteomes" id="UP000727993"/>
    </source>
</evidence>
<dbReference type="EMBL" id="JADJZA010000008">
    <property type="protein sequence ID" value="MBK9298274.1"/>
    <property type="molecule type" value="Genomic_DNA"/>
</dbReference>
<feature type="site" description="Important for catalytic activity" evidence="19">
    <location>
        <position position="30"/>
    </location>
</feature>
<dbReference type="Pfam" id="PF02779">
    <property type="entry name" value="Transket_pyr"/>
    <property type="match status" value="1"/>
</dbReference>
<proteinExistence type="inferred from homology"/>
<feature type="binding site" evidence="17">
    <location>
        <position position="70"/>
    </location>
    <ligand>
        <name>thiamine diphosphate</name>
        <dbReference type="ChEBI" id="CHEBI:58937"/>
    </ligand>
</feature>
<dbReference type="GO" id="GO:0006098">
    <property type="term" value="P:pentose-phosphate shunt"/>
    <property type="evidence" value="ECO:0007669"/>
    <property type="project" value="TreeGrafter"/>
</dbReference>
<evidence type="ECO:0000259" key="20">
    <source>
        <dbReference type="SMART" id="SM00861"/>
    </source>
</evidence>
<feature type="binding site" evidence="16">
    <location>
        <position position="30"/>
    </location>
    <ligand>
        <name>substrate</name>
    </ligand>
</feature>
<comment type="cofactor">
    <cofactor evidence="2">
        <name>Mn(2+)</name>
        <dbReference type="ChEBI" id="CHEBI:29035"/>
    </cofactor>
</comment>
<dbReference type="Pfam" id="PF00456">
    <property type="entry name" value="Transketolase_N"/>
    <property type="match status" value="1"/>
</dbReference>
<comment type="subunit">
    <text evidence="6">Homodimer.</text>
</comment>
<feature type="binding site" evidence="17">
    <location>
        <position position="157"/>
    </location>
    <ligand>
        <name>thiamine diphosphate</name>
        <dbReference type="ChEBI" id="CHEBI:58937"/>
    </ligand>
</feature>
<keyword evidence="12 17" id="KW-0786">Thiamine pyrophosphate</keyword>
<name>A0A936TFZ1_9ACTN</name>
<feature type="binding site" evidence="16">
    <location>
        <position position="470"/>
    </location>
    <ligand>
        <name>substrate</name>
    </ligand>
</feature>
<feature type="site" description="Important for catalytic activity" evidence="19">
    <location>
        <position position="263"/>
    </location>
</feature>
<evidence type="ECO:0000256" key="19">
    <source>
        <dbReference type="PIRSR" id="PIRSR605478-5"/>
    </source>
</evidence>
<gene>
    <name evidence="21" type="primary">tkt</name>
    <name evidence="21" type="ORF">IPN02_15830</name>
</gene>
<dbReference type="InterPro" id="IPR055152">
    <property type="entry name" value="Transketolase-like_C_2"/>
</dbReference>
<comment type="cofactor">
    <cofactor evidence="18">
        <name>Mg(2+)</name>
        <dbReference type="ChEBI" id="CHEBI:18420"/>
    </cofactor>
    <text evidence="18">Binds 1 Mg(2+) ion per subunit. Can also utilize other divalent metal cations, such as Ca(2+), Mn(2+) and Co(2+).</text>
</comment>
<feature type="active site" description="Proton donor" evidence="15">
    <location>
        <position position="408"/>
    </location>
</feature>
<feature type="binding site" evidence="16">
    <location>
        <position position="263"/>
    </location>
    <ligand>
        <name>substrate</name>
    </ligand>
</feature>
<feature type="binding site" evidence="18">
    <location>
        <position position="188"/>
    </location>
    <ligand>
        <name>Mg(2+)</name>
        <dbReference type="ChEBI" id="CHEBI:18420"/>
    </ligand>
</feature>
<feature type="binding site" evidence="16">
    <location>
        <position position="458"/>
    </location>
    <ligand>
        <name>substrate</name>
    </ligand>
</feature>
<feature type="binding site" evidence="16">
    <location>
        <position position="354"/>
    </location>
    <ligand>
        <name>substrate</name>
    </ligand>
</feature>
<evidence type="ECO:0000256" key="7">
    <source>
        <dbReference type="ARBA" id="ARBA00013152"/>
    </source>
</evidence>
<reference evidence="21 22" key="1">
    <citation type="submission" date="2020-10" db="EMBL/GenBank/DDBJ databases">
        <title>Connecting structure to function with the recovery of over 1000 high-quality activated sludge metagenome-assembled genomes encoding full-length rRNA genes using long-read sequencing.</title>
        <authorList>
            <person name="Singleton C.M."/>
            <person name="Petriglieri F."/>
            <person name="Kristensen J.M."/>
            <person name="Kirkegaard R.H."/>
            <person name="Michaelsen T.Y."/>
            <person name="Andersen M.H."/>
            <person name="Karst S.M."/>
            <person name="Dueholm M.S."/>
            <person name="Nielsen P.H."/>
            <person name="Albertsen M."/>
        </authorList>
    </citation>
    <scope>NUCLEOTIDE SEQUENCE [LARGE SCALE GENOMIC DNA]</scope>
    <source>
        <strain evidence="21">Lyne_18-Q3-R50-59_MAXAC.006</strain>
    </source>
</reference>
<dbReference type="SUPFAM" id="SSF52922">
    <property type="entry name" value="TK C-terminal domain-like"/>
    <property type="match status" value="1"/>
</dbReference>
<feature type="binding site" evidence="16">
    <location>
        <position position="466"/>
    </location>
    <ligand>
        <name>substrate</name>
    </ligand>
</feature>
<comment type="caution">
    <text evidence="21">The sequence shown here is derived from an EMBL/GenBank/DDBJ whole genome shotgun (WGS) entry which is preliminary data.</text>
</comment>
<evidence type="ECO:0000256" key="16">
    <source>
        <dbReference type="PIRSR" id="PIRSR605478-2"/>
    </source>
</evidence>
<dbReference type="GO" id="GO:0005829">
    <property type="term" value="C:cytosol"/>
    <property type="evidence" value="ECO:0007669"/>
    <property type="project" value="TreeGrafter"/>
</dbReference>
<organism evidence="21 22">
    <name type="scientific">Candidatus Neomicrothrix subdominans</name>
    <dbReference type="NCBI Taxonomy" id="2954438"/>
    <lineage>
        <taxon>Bacteria</taxon>
        <taxon>Bacillati</taxon>
        <taxon>Actinomycetota</taxon>
        <taxon>Acidimicrobiia</taxon>
        <taxon>Acidimicrobiales</taxon>
        <taxon>Microthrixaceae</taxon>
        <taxon>Candidatus Neomicrothrix</taxon>
    </lineage>
</organism>
<evidence type="ECO:0000313" key="21">
    <source>
        <dbReference type="EMBL" id="MBK9298274.1"/>
    </source>
</evidence>
<dbReference type="InterPro" id="IPR029061">
    <property type="entry name" value="THDP-binding"/>
</dbReference>
<dbReference type="InterPro" id="IPR005478">
    <property type="entry name" value="Transketolase_bac-like"/>
</dbReference>
<dbReference type="InterPro" id="IPR005475">
    <property type="entry name" value="Transketolase-like_Pyr-bd"/>
</dbReference>
<evidence type="ECO:0000256" key="6">
    <source>
        <dbReference type="ARBA" id="ARBA00011738"/>
    </source>
</evidence>
<evidence type="ECO:0000256" key="15">
    <source>
        <dbReference type="PIRSR" id="PIRSR605478-1"/>
    </source>
</evidence>
<feature type="binding site" evidence="17">
    <location>
        <position position="186"/>
    </location>
    <ligand>
        <name>thiamine diphosphate</name>
        <dbReference type="ChEBI" id="CHEBI:58937"/>
    </ligand>
</feature>
<feature type="binding site" evidence="18">
    <location>
        <position position="156"/>
    </location>
    <ligand>
        <name>Mg(2+)</name>
        <dbReference type="ChEBI" id="CHEBI:18420"/>
    </ligand>
</feature>
<evidence type="ECO:0000256" key="10">
    <source>
        <dbReference type="ARBA" id="ARBA00022837"/>
    </source>
</evidence>
<dbReference type="CDD" id="cd07033">
    <property type="entry name" value="TPP_PYR_DXS_TK_like"/>
    <property type="match status" value="1"/>
</dbReference>
<feature type="binding site" evidence="18">
    <location>
        <position position="186"/>
    </location>
    <ligand>
        <name>Mg(2+)</name>
        <dbReference type="ChEBI" id="CHEBI:18420"/>
    </ligand>
</feature>
<evidence type="ECO:0000256" key="2">
    <source>
        <dbReference type="ARBA" id="ARBA00001936"/>
    </source>
</evidence>
<dbReference type="GO" id="GO:0004802">
    <property type="term" value="F:transketolase activity"/>
    <property type="evidence" value="ECO:0007669"/>
    <property type="project" value="UniProtKB-UniRule"/>
</dbReference>
<comment type="catalytic activity">
    <reaction evidence="13">
        <text>D-sedoheptulose 7-phosphate + D-glyceraldehyde 3-phosphate = aldehydo-D-ribose 5-phosphate + D-xylulose 5-phosphate</text>
        <dbReference type="Rhea" id="RHEA:10508"/>
        <dbReference type="ChEBI" id="CHEBI:57483"/>
        <dbReference type="ChEBI" id="CHEBI:57737"/>
        <dbReference type="ChEBI" id="CHEBI:58273"/>
        <dbReference type="ChEBI" id="CHEBI:59776"/>
        <dbReference type="EC" id="2.2.1.1"/>
    </reaction>
</comment>
<feature type="binding site" evidence="17">
    <location>
        <begin position="118"/>
        <end position="120"/>
    </location>
    <ligand>
        <name>thiamine diphosphate</name>
        <dbReference type="ChEBI" id="CHEBI:58937"/>
    </ligand>
</feature>
<evidence type="ECO:0000256" key="8">
    <source>
        <dbReference type="ARBA" id="ARBA00022679"/>
    </source>
</evidence>
<evidence type="ECO:0000256" key="1">
    <source>
        <dbReference type="ARBA" id="ARBA00001913"/>
    </source>
</evidence>
<dbReference type="AlphaFoldDB" id="A0A936TFZ1"/>
<dbReference type="InterPro" id="IPR005474">
    <property type="entry name" value="Transketolase_N"/>
</dbReference>
<evidence type="ECO:0000256" key="12">
    <source>
        <dbReference type="ARBA" id="ARBA00023052"/>
    </source>
</evidence>
<dbReference type="PANTHER" id="PTHR43522:SF2">
    <property type="entry name" value="TRANSKETOLASE 1-RELATED"/>
    <property type="match status" value="1"/>
</dbReference>
<keyword evidence="9 18" id="KW-0479">Metal-binding</keyword>
<protein>
    <recommendedName>
        <fullName evidence="7 14">Transketolase</fullName>
        <ecNumber evidence="7 14">2.2.1.1</ecNumber>
    </recommendedName>
</protein>
<keyword evidence="8 21" id="KW-0808">Transferase</keyword>
<dbReference type="EC" id="2.2.1.1" evidence="7 14"/>
<evidence type="ECO:0000256" key="11">
    <source>
        <dbReference type="ARBA" id="ARBA00022842"/>
    </source>
</evidence>
<evidence type="ECO:0000256" key="17">
    <source>
        <dbReference type="PIRSR" id="PIRSR605478-3"/>
    </source>
</evidence>
<dbReference type="PANTHER" id="PTHR43522">
    <property type="entry name" value="TRANSKETOLASE"/>
    <property type="match status" value="1"/>
</dbReference>
<dbReference type="Pfam" id="PF22613">
    <property type="entry name" value="Transketolase_C_1"/>
    <property type="match status" value="1"/>
</dbReference>
<dbReference type="CDD" id="cd02012">
    <property type="entry name" value="TPP_TK"/>
    <property type="match status" value="1"/>
</dbReference>
<evidence type="ECO:0000256" key="14">
    <source>
        <dbReference type="NCBIfam" id="TIGR00232"/>
    </source>
</evidence>
<keyword evidence="11 18" id="KW-0460">Magnesium</keyword>
<evidence type="ECO:0000256" key="4">
    <source>
        <dbReference type="ARBA" id="ARBA00002931"/>
    </source>
</evidence>
<comment type="similarity">
    <text evidence="5">Belongs to the transketolase family.</text>
</comment>
<dbReference type="GO" id="GO:0000287">
    <property type="term" value="F:magnesium ion binding"/>
    <property type="evidence" value="ECO:0007669"/>
    <property type="project" value="UniProtKB-ARBA"/>
</dbReference>
<dbReference type="FunFam" id="3.40.50.970:FF:000004">
    <property type="entry name" value="Transketolase"/>
    <property type="match status" value="1"/>
</dbReference>
<feature type="domain" description="Transketolase-like pyrimidine-binding" evidence="20">
    <location>
        <begin position="351"/>
        <end position="521"/>
    </location>
</feature>
<dbReference type="InterPro" id="IPR009014">
    <property type="entry name" value="Transketo_C/PFOR_II"/>
</dbReference>
<dbReference type="InterPro" id="IPR033247">
    <property type="entry name" value="Transketolase_fam"/>
</dbReference>
<dbReference type="SMART" id="SM00861">
    <property type="entry name" value="Transket_pyr"/>
    <property type="match status" value="1"/>
</dbReference>
<accession>A0A936TFZ1</accession>
<evidence type="ECO:0000256" key="18">
    <source>
        <dbReference type="PIRSR" id="PIRSR605478-4"/>
    </source>
</evidence>
<comment type="cofactor">
    <cofactor evidence="1">
        <name>Ca(2+)</name>
        <dbReference type="ChEBI" id="CHEBI:29108"/>
    </cofactor>
</comment>
<dbReference type="SUPFAM" id="SSF52518">
    <property type="entry name" value="Thiamin diphosphate-binding fold (THDP-binding)"/>
    <property type="match status" value="2"/>
</dbReference>
<dbReference type="FunFam" id="3.40.50.970:FF:000045">
    <property type="entry name" value="Transketolase"/>
    <property type="match status" value="1"/>
</dbReference>
<evidence type="ECO:0000256" key="9">
    <source>
        <dbReference type="ARBA" id="ARBA00022723"/>
    </source>
</evidence>